<accession>A0A0U2XAF0</accession>
<dbReference type="AlphaFoldDB" id="A0A0U2XAF0"/>
<evidence type="ECO:0000313" key="1">
    <source>
        <dbReference type="EMBL" id="ALS34318.1"/>
    </source>
</evidence>
<protein>
    <submittedName>
        <fullName evidence="1">Diacylglycerol kinase (ATP dependent)</fullName>
    </submittedName>
</protein>
<keyword evidence="1" id="KW-0418">Kinase</keyword>
<dbReference type="KEGG" id="ptn:PTRA_a3328"/>
<evidence type="ECO:0000313" key="2">
    <source>
        <dbReference type="Proteomes" id="UP000065261"/>
    </source>
</evidence>
<dbReference type="Proteomes" id="UP000065261">
    <property type="component" value="Chromosome I"/>
</dbReference>
<name>A0A0U2XAF0_9GAMM</name>
<gene>
    <name evidence="1" type="primary">dgkA</name>
    <name evidence="1" type="ORF">PTRA_a3328</name>
</gene>
<dbReference type="EMBL" id="CP011034">
    <property type="protein sequence ID" value="ALS34318.1"/>
    <property type="molecule type" value="Genomic_DNA"/>
</dbReference>
<proteinExistence type="predicted"/>
<organism evidence="1">
    <name type="scientific">Pseudoalteromonas translucida KMM 520</name>
    <dbReference type="NCBI Taxonomy" id="1315283"/>
    <lineage>
        <taxon>Bacteria</taxon>
        <taxon>Pseudomonadati</taxon>
        <taxon>Pseudomonadota</taxon>
        <taxon>Gammaproteobacteria</taxon>
        <taxon>Alteromonadales</taxon>
        <taxon>Pseudoalteromonadaceae</taxon>
        <taxon>Pseudoalteromonas</taxon>
    </lineage>
</organism>
<sequence length="45" mass="5248">MASVSSVFLKLVIARTLALKQHLKKKLHLDKSYSCALFYYQYHFG</sequence>
<dbReference type="GO" id="GO:0016301">
    <property type="term" value="F:kinase activity"/>
    <property type="evidence" value="ECO:0007669"/>
    <property type="project" value="UniProtKB-KW"/>
</dbReference>
<keyword evidence="1" id="KW-0808">Transferase</keyword>
<reference evidence="1 2" key="1">
    <citation type="submission" date="2015-03" db="EMBL/GenBank/DDBJ databases">
        <authorList>
            <person name="Murphy D."/>
        </authorList>
    </citation>
    <scope>NUCLEOTIDE SEQUENCE [LARGE SCALE GENOMIC DNA]</scope>
    <source>
        <strain evidence="1 2">KMM 520</strain>
    </source>
</reference>